<keyword evidence="5" id="KW-0862">Zinc</keyword>
<dbReference type="InterPro" id="IPR051013">
    <property type="entry name" value="MBL_superfamily_lactonases"/>
</dbReference>
<dbReference type="SUPFAM" id="SSF56281">
    <property type="entry name" value="Metallo-hydrolase/oxidoreductase"/>
    <property type="match status" value="1"/>
</dbReference>
<dbReference type="Pfam" id="PF00753">
    <property type="entry name" value="Lactamase_B"/>
    <property type="match status" value="1"/>
</dbReference>
<dbReference type="EMBL" id="BONF01000007">
    <property type="protein sequence ID" value="GIF79596.1"/>
    <property type="molecule type" value="Genomic_DNA"/>
</dbReference>
<dbReference type="PANTHER" id="PTHR42978">
    <property type="entry name" value="QUORUM-QUENCHING LACTONASE YTNP-RELATED-RELATED"/>
    <property type="match status" value="1"/>
</dbReference>
<reference evidence="7 8" key="1">
    <citation type="submission" date="2021-01" db="EMBL/GenBank/DDBJ databases">
        <title>Whole genome shotgun sequence of Catellatospora bangladeshensis NBRC 107357.</title>
        <authorList>
            <person name="Komaki H."/>
            <person name="Tamura T."/>
        </authorList>
    </citation>
    <scope>NUCLEOTIDE SEQUENCE [LARGE SCALE GENOMIC DNA]</scope>
    <source>
        <strain evidence="7 8">NBRC 107357</strain>
    </source>
</reference>
<dbReference type="AlphaFoldDB" id="A0A8J3J8X0"/>
<comment type="cofactor">
    <cofactor evidence="1">
        <name>Zn(2+)</name>
        <dbReference type="ChEBI" id="CHEBI:29105"/>
    </cofactor>
</comment>
<evidence type="ECO:0000256" key="5">
    <source>
        <dbReference type="ARBA" id="ARBA00022833"/>
    </source>
</evidence>
<dbReference type="Proteomes" id="UP000601223">
    <property type="component" value="Unassembled WGS sequence"/>
</dbReference>
<dbReference type="PANTHER" id="PTHR42978:SF2">
    <property type="entry name" value="102 KBASES UNSTABLE REGION: FROM 1 TO 119443"/>
    <property type="match status" value="1"/>
</dbReference>
<evidence type="ECO:0000259" key="6">
    <source>
        <dbReference type="SMART" id="SM00849"/>
    </source>
</evidence>
<name>A0A8J3J8X0_9ACTN</name>
<dbReference type="GO" id="GO:0016787">
    <property type="term" value="F:hydrolase activity"/>
    <property type="evidence" value="ECO:0007669"/>
    <property type="project" value="UniProtKB-KW"/>
</dbReference>
<evidence type="ECO:0000313" key="8">
    <source>
        <dbReference type="Proteomes" id="UP000601223"/>
    </source>
</evidence>
<evidence type="ECO:0000256" key="2">
    <source>
        <dbReference type="ARBA" id="ARBA00007749"/>
    </source>
</evidence>
<keyword evidence="4" id="KW-0378">Hydrolase</keyword>
<evidence type="ECO:0000256" key="1">
    <source>
        <dbReference type="ARBA" id="ARBA00001947"/>
    </source>
</evidence>
<organism evidence="7 8">
    <name type="scientific">Catellatospora bangladeshensis</name>
    <dbReference type="NCBI Taxonomy" id="310355"/>
    <lineage>
        <taxon>Bacteria</taxon>
        <taxon>Bacillati</taxon>
        <taxon>Actinomycetota</taxon>
        <taxon>Actinomycetes</taxon>
        <taxon>Micromonosporales</taxon>
        <taxon>Micromonosporaceae</taxon>
        <taxon>Catellatospora</taxon>
    </lineage>
</organism>
<sequence length="234" mass="25247">MTELNAVRRLDLGYFIRPAEEAGTPHPRVEAVLAYLVDTADGLLLFDTGLGRGDDETEAHYRPHRRPLPEALAEAGVRLDDIALVVNCHLHFDHIGGNPLLPGRPIFTQSVELATARAGDYTFDQLVDFPGADLRELDGTVEIAPGIRIVPTPGHTAGHQSLLVSHADGDVTVLAGQAYDLATDFSCAVLARRAAADGAAAPLPPYHPWLDTLTELNPRRVLFAHDAAVWHPDA</sequence>
<evidence type="ECO:0000256" key="4">
    <source>
        <dbReference type="ARBA" id="ARBA00022801"/>
    </source>
</evidence>
<comment type="caution">
    <text evidence="7">The sequence shown here is derived from an EMBL/GenBank/DDBJ whole genome shotgun (WGS) entry which is preliminary data.</text>
</comment>
<proteinExistence type="inferred from homology"/>
<comment type="similarity">
    <text evidence="2">Belongs to the metallo-beta-lactamase superfamily.</text>
</comment>
<accession>A0A8J3J8X0</accession>
<keyword evidence="8" id="KW-1185">Reference proteome</keyword>
<evidence type="ECO:0000313" key="7">
    <source>
        <dbReference type="EMBL" id="GIF79596.1"/>
    </source>
</evidence>
<dbReference type="Gene3D" id="3.60.15.10">
    <property type="entry name" value="Ribonuclease Z/Hydroxyacylglutathione hydrolase-like"/>
    <property type="match status" value="1"/>
</dbReference>
<protein>
    <recommendedName>
        <fullName evidence="6">Metallo-beta-lactamase domain-containing protein</fullName>
    </recommendedName>
</protein>
<dbReference type="RefSeq" id="WP_203742278.1">
    <property type="nucleotide sequence ID" value="NZ_BONF01000007.1"/>
</dbReference>
<gene>
    <name evidence="7" type="ORF">Cba03nite_09450</name>
</gene>
<keyword evidence="3" id="KW-0479">Metal-binding</keyword>
<dbReference type="SMART" id="SM00849">
    <property type="entry name" value="Lactamase_B"/>
    <property type="match status" value="1"/>
</dbReference>
<dbReference type="InterPro" id="IPR036866">
    <property type="entry name" value="RibonucZ/Hydroxyglut_hydro"/>
</dbReference>
<dbReference type="InterPro" id="IPR001279">
    <property type="entry name" value="Metallo-B-lactamas"/>
</dbReference>
<feature type="domain" description="Metallo-beta-lactamase" evidence="6">
    <location>
        <begin position="31"/>
        <end position="225"/>
    </location>
</feature>
<dbReference type="GO" id="GO:0046872">
    <property type="term" value="F:metal ion binding"/>
    <property type="evidence" value="ECO:0007669"/>
    <property type="project" value="UniProtKB-KW"/>
</dbReference>
<evidence type="ECO:0000256" key="3">
    <source>
        <dbReference type="ARBA" id="ARBA00022723"/>
    </source>
</evidence>